<dbReference type="InterPro" id="IPR011066">
    <property type="entry name" value="MscS_channel_C_sf"/>
</dbReference>
<evidence type="ECO:0000256" key="1">
    <source>
        <dbReference type="ARBA" id="ARBA00004651"/>
    </source>
</evidence>
<dbReference type="Pfam" id="PF00924">
    <property type="entry name" value="MS_channel_2nd"/>
    <property type="match status" value="1"/>
</dbReference>
<accession>A0A1G1WS22</accession>
<protein>
    <recommendedName>
        <fullName evidence="12">Potassium transporter KefA</fullName>
    </recommendedName>
</protein>
<comment type="subcellular location">
    <subcellularLocation>
        <location evidence="1">Cell membrane</location>
        <topology evidence="1">Multi-pass membrane protein</topology>
    </subcellularLocation>
</comment>
<dbReference type="PANTHER" id="PTHR30460:SF0">
    <property type="entry name" value="MODERATE CONDUCTANCE MECHANOSENSITIVE CHANNEL YBIO"/>
    <property type="match status" value="1"/>
</dbReference>
<evidence type="ECO:0000256" key="2">
    <source>
        <dbReference type="ARBA" id="ARBA00008017"/>
    </source>
</evidence>
<dbReference type="Gene3D" id="3.30.70.100">
    <property type="match status" value="1"/>
</dbReference>
<dbReference type="AlphaFoldDB" id="A0A1G1WS22"/>
<dbReference type="InterPro" id="IPR049142">
    <property type="entry name" value="MS_channel_1st"/>
</dbReference>
<feature type="domain" description="Mechanosensitive ion channel MscS" evidence="8">
    <location>
        <begin position="115"/>
        <end position="177"/>
    </location>
</feature>
<dbReference type="SUPFAM" id="SSF82689">
    <property type="entry name" value="Mechanosensitive channel protein MscS (YggB), C-terminal domain"/>
    <property type="match status" value="1"/>
</dbReference>
<evidence type="ECO:0000256" key="3">
    <source>
        <dbReference type="ARBA" id="ARBA00022475"/>
    </source>
</evidence>
<dbReference type="EMBL" id="MHDA01000051">
    <property type="protein sequence ID" value="OGY30538.1"/>
    <property type="molecule type" value="Genomic_DNA"/>
</dbReference>
<name>A0A1G1WS22_9BACT</name>
<gene>
    <name evidence="10" type="ORF">A3A57_01405</name>
</gene>
<evidence type="ECO:0000256" key="4">
    <source>
        <dbReference type="ARBA" id="ARBA00022692"/>
    </source>
</evidence>
<dbReference type="InterPro" id="IPR023408">
    <property type="entry name" value="MscS_beta-dom_sf"/>
</dbReference>
<evidence type="ECO:0000256" key="6">
    <source>
        <dbReference type="ARBA" id="ARBA00023136"/>
    </source>
</evidence>
<evidence type="ECO:0000313" key="10">
    <source>
        <dbReference type="EMBL" id="OGY30538.1"/>
    </source>
</evidence>
<comment type="similarity">
    <text evidence="2">Belongs to the MscS (TC 1.A.23) family.</text>
</comment>
<feature type="transmembrane region" description="Helical" evidence="7">
    <location>
        <begin position="95"/>
        <end position="117"/>
    </location>
</feature>
<evidence type="ECO:0000313" key="11">
    <source>
        <dbReference type="Proteomes" id="UP000179279"/>
    </source>
</evidence>
<dbReference type="InterPro" id="IPR011014">
    <property type="entry name" value="MscS_channel_TM-2"/>
</dbReference>
<evidence type="ECO:0000259" key="8">
    <source>
        <dbReference type="Pfam" id="PF00924"/>
    </source>
</evidence>
<dbReference type="Pfam" id="PF21088">
    <property type="entry name" value="MS_channel_1st"/>
    <property type="match status" value="1"/>
</dbReference>
<dbReference type="InterPro" id="IPR045276">
    <property type="entry name" value="YbiO_bact"/>
</dbReference>
<dbReference type="SUPFAM" id="SSF50182">
    <property type="entry name" value="Sm-like ribonucleoproteins"/>
    <property type="match status" value="1"/>
</dbReference>
<feature type="domain" description="Mechanosensitive ion channel transmembrane helices 2/3" evidence="9">
    <location>
        <begin position="78"/>
        <end position="114"/>
    </location>
</feature>
<dbReference type="Proteomes" id="UP000179279">
    <property type="component" value="Unassembled WGS sequence"/>
</dbReference>
<feature type="transmembrane region" description="Helical" evidence="7">
    <location>
        <begin position="67"/>
        <end position="89"/>
    </location>
</feature>
<comment type="caution">
    <text evidence="10">The sequence shown here is derived from an EMBL/GenBank/DDBJ whole genome shotgun (WGS) entry which is preliminary data.</text>
</comment>
<dbReference type="GO" id="GO:0008381">
    <property type="term" value="F:mechanosensitive monoatomic ion channel activity"/>
    <property type="evidence" value="ECO:0007669"/>
    <property type="project" value="InterPro"/>
</dbReference>
<dbReference type="Gene3D" id="2.30.30.60">
    <property type="match status" value="1"/>
</dbReference>
<keyword evidence="6 7" id="KW-0472">Membrane</keyword>
<proteinExistence type="inferred from homology"/>
<evidence type="ECO:0008006" key="12">
    <source>
        <dbReference type="Google" id="ProtNLM"/>
    </source>
</evidence>
<keyword evidence="5 7" id="KW-1133">Transmembrane helix</keyword>
<dbReference type="GO" id="GO:0005886">
    <property type="term" value="C:plasma membrane"/>
    <property type="evidence" value="ECO:0007669"/>
    <property type="project" value="UniProtKB-SubCell"/>
</dbReference>
<dbReference type="InterPro" id="IPR010920">
    <property type="entry name" value="LSM_dom_sf"/>
</dbReference>
<dbReference type="Gene3D" id="1.10.287.1260">
    <property type="match status" value="1"/>
</dbReference>
<dbReference type="InterPro" id="IPR006685">
    <property type="entry name" value="MscS_channel_2nd"/>
</dbReference>
<evidence type="ECO:0000256" key="5">
    <source>
        <dbReference type="ARBA" id="ARBA00022989"/>
    </source>
</evidence>
<evidence type="ECO:0000256" key="7">
    <source>
        <dbReference type="SAM" id="Phobius"/>
    </source>
</evidence>
<dbReference type="PANTHER" id="PTHR30460">
    <property type="entry name" value="MODERATE CONDUCTANCE MECHANOSENSITIVE CHANNEL YBIO"/>
    <property type="match status" value="1"/>
</dbReference>
<dbReference type="SUPFAM" id="SSF82861">
    <property type="entry name" value="Mechanosensitive channel protein MscS (YggB), transmembrane region"/>
    <property type="match status" value="1"/>
</dbReference>
<keyword evidence="4 7" id="KW-0812">Transmembrane</keyword>
<feature type="transmembrane region" description="Helical" evidence="7">
    <location>
        <begin position="12"/>
        <end position="33"/>
    </location>
</feature>
<keyword evidence="3" id="KW-1003">Cell membrane</keyword>
<sequence>MIFGFEINPQIIIAKSTPVVIQVVFIIIIALVGQKIASKTIVQALKIASVRHREEGKEEFEQRMDTISSAVAATVGAVIWGIALFTILAELGINIAPLITGAGIVGLAIGFGAQNIVRDMLSGLFILIENQYTKGDVIRVAGLEGLVEEVNLRRTVLRDLDGVEHSVPNGEIKTASNLTAEFSRINLNLMVEGDKKTEDVSEIINKVGKDLDSDKKFGSFVAEAPHVLRVEELAKEGVVLKIVGTTRPIKQWEVMGELRKRLKEAFDGQKIKVYEQK</sequence>
<reference evidence="10 11" key="1">
    <citation type="journal article" date="2016" name="Nat. Commun.">
        <title>Thousands of microbial genomes shed light on interconnected biogeochemical processes in an aquifer system.</title>
        <authorList>
            <person name="Anantharaman K."/>
            <person name="Brown C.T."/>
            <person name="Hug L.A."/>
            <person name="Sharon I."/>
            <person name="Castelle C.J."/>
            <person name="Probst A.J."/>
            <person name="Thomas B.C."/>
            <person name="Singh A."/>
            <person name="Wilkins M.J."/>
            <person name="Karaoz U."/>
            <person name="Brodie E.L."/>
            <person name="Williams K.H."/>
            <person name="Hubbard S.S."/>
            <person name="Banfield J.F."/>
        </authorList>
    </citation>
    <scope>NUCLEOTIDE SEQUENCE [LARGE SCALE GENOMIC DNA]</scope>
</reference>
<evidence type="ECO:0000259" key="9">
    <source>
        <dbReference type="Pfam" id="PF21088"/>
    </source>
</evidence>
<organism evidence="10 11">
    <name type="scientific">Candidatus Woykebacteria bacterium RIFCSPLOWO2_01_FULL_41_12</name>
    <dbReference type="NCBI Taxonomy" id="1802604"/>
    <lineage>
        <taxon>Bacteria</taxon>
        <taxon>Candidatus Woykeibacteriota</taxon>
    </lineage>
</organism>